<feature type="transmembrane region" description="Helical" evidence="5">
    <location>
        <begin position="28"/>
        <end position="49"/>
    </location>
</feature>
<evidence type="ECO:0000256" key="4">
    <source>
        <dbReference type="ARBA" id="ARBA00023224"/>
    </source>
</evidence>
<keyword evidence="2" id="KW-0297">G-protein coupled receptor</keyword>
<evidence type="ECO:0000256" key="5">
    <source>
        <dbReference type="SAM" id="Phobius"/>
    </source>
</evidence>
<evidence type="ECO:0008006" key="8">
    <source>
        <dbReference type="Google" id="ProtNLM"/>
    </source>
</evidence>
<feature type="transmembrane region" description="Helical" evidence="5">
    <location>
        <begin position="102"/>
        <end position="121"/>
    </location>
</feature>
<dbReference type="Gene3D" id="1.20.1070.10">
    <property type="entry name" value="Rhodopsin 7-helix transmembrane proteins"/>
    <property type="match status" value="1"/>
</dbReference>
<feature type="transmembrane region" description="Helical" evidence="5">
    <location>
        <begin position="190"/>
        <end position="210"/>
    </location>
</feature>
<accession>A0AAN8K2F7</accession>
<feature type="transmembrane region" description="Helical" evidence="5">
    <location>
        <begin position="231"/>
        <end position="257"/>
    </location>
</feature>
<name>A0AAN8K2F7_PATCE</name>
<dbReference type="EMBL" id="JAZGQO010000004">
    <property type="protein sequence ID" value="KAK6187825.1"/>
    <property type="molecule type" value="Genomic_DNA"/>
</dbReference>
<sequence>MQNKSLVLPPQDASLAQLSNVVKNLQAYFVPTVIGLGMSGGILASVVYLKSVIKNTFFAQFLVAVSISNAGFLSTVILGWLFEHGFDVYAAPGLCQMVVFSSHFFPFLTFWSSILGAYLILWDTLKPKSLTWIHNASVSKTIVIGVALLSFTCYSYKSWTNGTRLIMGYSVCTVLPENENAMEFLNILDVLVLLILPSILFVLFDIVLIASRLYDAIRKIKKKKCRRNQEVLRIALSHSICYHVLATPRAISMMILIVERMSEKRYPDISDIMFHKIFQFVFYMYFAVLPVLPMFVSTRFRRGLFGMIGLRKRRSRTKFVRSTSIRQQTVL</sequence>
<keyword evidence="5" id="KW-0812">Transmembrane</keyword>
<organism evidence="6 7">
    <name type="scientific">Patella caerulea</name>
    <name type="common">Rayed Mediterranean limpet</name>
    <dbReference type="NCBI Taxonomy" id="87958"/>
    <lineage>
        <taxon>Eukaryota</taxon>
        <taxon>Metazoa</taxon>
        <taxon>Spiralia</taxon>
        <taxon>Lophotrochozoa</taxon>
        <taxon>Mollusca</taxon>
        <taxon>Gastropoda</taxon>
        <taxon>Patellogastropoda</taxon>
        <taxon>Patelloidea</taxon>
        <taxon>Patellidae</taxon>
        <taxon>Patella</taxon>
    </lineage>
</organism>
<evidence type="ECO:0000256" key="1">
    <source>
        <dbReference type="ARBA" id="ARBA00004141"/>
    </source>
</evidence>
<protein>
    <recommendedName>
        <fullName evidence="8">G-protein coupled receptors family 1 profile domain-containing protein</fullName>
    </recommendedName>
</protein>
<keyword evidence="4" id="KW-0807">Transducer</keyword>
<evidence type="ECO:0000313" key="6">
    <source>
        <dbReference type="EMBL" id="KAK6187825.1"/>
    </source>
</evidence>
<feature type="transmembrane region" description="Helical" evidence="5">
    <location>
        <begin position="61"/>
        <end position="82"/>
    </location>
</feature>
<dbReference type="SUPFAM" id="SSF81321">
    <property type="entry name" value="Family A G protein-coupled receptor-like"/>
    <property type="match status" value="1"/>
</dbReference>
<reference evidence="6 7" key="1">
    <citation type="submission" date="2024-01" db="EMBL/GenBank/DDBJ databases">
        <title>The genome of the rayed Mediterranean limpet Patella caerulea (Linnaeus, 1758).</title>
        <authorList>
            <person name="Anh-Thu Weber A."/>
            <person name="Halstead-Nussloch G."/>
        </authorList>
    </citation>
    <scope>NUCLEOTIDE SEQUENCE [LARGE SCALE GENOMIC DNA]</scope>
    <source>
        <strain evidence="6">AATW-2023a</strain>
        <tissue evidence="6">Whole specimen</tissue>
    </source>
</reference>
<comment type="subcellular location">
    <subcellularLocation>
        <location evidence="1">Membrane</location>
        <topology evidence="1">Multi-pass membrane protein</topology>
    </subcellularLocation>
</comment>
<keyword evidence="7" id="KW-1185">Reference proteome</keyword>
<evidence type="ECO:0000256" key="3">
    <source>
        <dbReference type="ARBA" id="ARBA00023170"/>
    </source>
</evidence>
<dbReference type="Proteomes" id="UP001347796">
    <property type="component" value="Unassembled WGS sequence"/>
</dbReference>
<feature type="transmembrane region" description="Helical" evidence="5">
    <location>
        <begin position="142"/>
        <end position="159"/>
    </location>
</feature>
<dbReference type="GO" id="GO:0004930">
    <property type="term" value="F:G protein-coupled receptor activity"/>
    <property type="evidence" value="ECO:0007669"/>
    <property type="project" value="UniProtKB-KW"/>
</dbReference>
<evidence type="ECO:0000313" key="7">
    <source>
        <dbReference type="Proteomes" id="UP001347796"/>
    </source>
</evidence>
<dbReference type="PANTHER" id="PTHR24243:SF230">
    <property type="entry name" value="G-PROTEIN COUPLED RECEPTORS FAMILY 1 PROFILE DOMAIN-CONTAINING PROTEIN"/>
    <property type="match status" value="1"/>
</dbReference>
<comment type="caution">
    <text evidence="6">The sequence shown here is derived from an EMBL/GenBank/DDBJ whole genome shotgun (WGS) entry which is preliminary data.</text>
</comment>
<evidence type="ECO:0000256" key="2">
    <source>
        <dbReference type="ARBA" id="ARBA00023040"/>
    </source>
</evidence>
<gene>
    <name evidence="6" type="ORF">SNE40_005764</name>
</gene>
<keyword evidence="3" id="KW-0675">Receptor</keyword>
<keyword evidence="5" id="KW-1133">Transmembrane helix</keyword>
<feature type="transmembrane region" description="Helical" evidence="5">
    <location>
        <begin position="277"/>
        <end position="296"/>
    </location>
</feature>
<dbReference type="AlphaFoldDB" id="A0AAN8K2F7"/>
<dbReference type="PANTHER" id="PTHR24243">
    <property type="entry name" value="G-PROTEIN COUPLED RECEPTOR"/>
    <property type="match status" value="1"/>
</dbReference>
<proteinExistence type="predicted"/>
<keyword evidence="5" id="KW-0472">Membrane</keyword>
<dbReference type="GO" id="GO:0005886">
    <property type="term" value="C:plasma membrane"/>
    <property type="evidence" value="ECO:0007669"/>
    <property type="project" value="TreeGrafter"/>
</dbReference>